<evidence type="ECO:0008006" key="3">
    <source>
        <dbReference type="Google" id="ProtNLM"/>
    </source>
</evidence>
<sequence>MDHIAIMKPSWNLIANVIDGTKTVESRWYKSKRCPWDRVKIGDILYFKDVGKPVSIKSRVTRVEQYEVRDNENAIKIMNKYSLADLGTSILPKEVEDYITNKKYAVFVHFNNVELVSPFAIDKKGYGMQCAWITTENVNDLIT</sequence>
<proteinExistence type="predicted"/>
<dbReference type="InterPro" id="IPR015947">
    <property type="entry name" value="PUA-like_sf"/>
</dbReference>
<evidence type="ECO:0000313" key="1">
    <source>
        <dbReference type="EMBL" id="PIP04687.1"/>
    </source>
</evidence>
<accession>A0A2G9XCM4</accession>
<dbReference type="AlphaFoldDB" id="A0A2G9XCM4"/>
<dbReference type="SUPFAM" id="SSF88697">
    <property type="entry name" value="PUA domain-like"/>
    <property type="match status" value="1"/>
</dbReference>
<dbReference type="Gene3D" id="2.30.130.30">
    <property type="entry name" value="Hypothetical protein"/>
    <property type="match status" value="1"/>
</dbReference>
<dbReference type="EMBL" id="PCQY01000015">
    <property type="protein sequence ID" value="PIP04687.1"/>
    <property type="molecule type" value="Genomic_DNA"/>
</dbReference>
<protein>
    <recommendedName>
        <fullName evidence="3">ASCH domain-containing protein</fullName>
    </recommendedName>
</protein>
<gene>
    <name evidence="1" type="ORF">COX53_01135</name>
</gene>
<name>A0A2G9XCM4_UNCKA</name>
<comment type="caution">
    <text evidence="1">The sequence shown here is derived from an EMBL/GenBank/DDBJ whole genome shotgun (WGS) entry which is preliminary data.</text>
</comment>
<evidence type="ECO:0000313" key="2">
    <source>
        <dbReference type="Proteomes" id="UP000231388"/>
    </source>
</evidence>
<reference evidence="1 2" key="1">
    <citation type="submission" date="2017-09" db="EMBL/GenBank/DDBJ databases">
        <title>Depth-based differentiation of microbial function through sediment-hosted aquifers and enrichment of novel symbionts in the deep terrestrial subsurface.</title>
        <authorList>
            <person name="Probst A.J."/>
            <person name="Ladd B."/>
            <person name="Jarett J.K."/>
            <person name="Geller-Mcgrath D.E."/>
            <person name="Sieber C.M."/>
            <person name="Emerson J.B."/>
            <person name="Anantharaman K."/>
            <person name="Thomas B.C."/>
            <person name="Malmstrom R."/>
            <person name="Stieglmeier M."/>
            <person name="Klingl A."/>
            <person name="Woyke T."/>
            <person name="Ryan C.M."/>
            <person name="Banfield J.F."/>
        </authorList>
    </citation>
    <scope>NUCLEOTIDE SEQUENCE [LARGE SCALE GENOMIC DNA]</scope>
    <source>
        <strain evidence="1">CG23_combo_of_CG06-09_8_20_14_all_40_14</strain>
    </source>
</reference>
<organism evidence="1 2">
    <name type="scientific">candidate division WWE3 bacterium CG23_combo_of_CG06-09_8_20_14_all_40_14</name>
    <dbReference type="NCBI Taxonomy" id="1975095"/>
    <lineage>
        <taxon>Bacteria</taxon>
        <taxon>Katanobacteria</taxon>
    </lineage>
</organism>
<dbReference type="Proteomes" id="UP000231388">
    <property type="component" value="Unassembled WGS sequence"/>
</dbReference>